<dbReference type="Proteomes" id="UP000228635">
    <property type="component" value="Unassembled WGS sequence"/>
</dbReference>
<evidence type="ECO:0000313" key="3">
    <source>
        <dbReference type="Proteomes" id="UP000228635"/>
    </source>
</evidence>
<dbReference type="Gene3D" id="3.30.70.2970">
    <property type="entry name" value="Protein of unknown function (DUF541), domain 2"/>
    <property type="match status" value="1"/>
</dbReference>
<dbReference type="EMBL" id="PFBA01000016">
    <property type="protein sequence ID" value="PIT92523.1"/>
    <property type="molecule type" value="Genomic_DNA"/>
</dbReference>
<dbReference type="Pfam" id="PF04402">
    <property type="entry name" value="SIMPL"/>
    <property type="match status" value="1"/>
</dbReference>
<feature type="transmembrane region" description="Helical" evidence="1">
    <location>
        <begin position="12"/>
        <end position="33"/>
    </location>
</feature>
<keyword evidence="1" id="KW-0812">Transmembrane</keyword>
<dbReference type="Gene3D" id="3.30.110.170">
    <property type="entry name" value="Protein of unknown function (DUF541), domain 1"/>
    <property type="match status" value="1"/>
</dbReference>
<keyword evidence="1" id="KW-0472">Membrane</keyword>
<dbReference type="AlphaFoldDB" id="A0A2M6WIB3"/>
<gene>
    <name evidence="2" type="ORF">COU08_01955</name>
</gene>
<dbReference type="InterPro" id="IPR052022">
    <property type="entry name" value="26kDa_periplasmic_antigen"/>
</dbReference>
<name>A0A2M6WIB3_9BACT</name>
<evidence type="ECO:0000313" key="2">
    <source>
        <dbReference type="EMBL" id="PIT92523.1"/>
    </source>
</evidence>
<accession>A0A2M6WIB3</accession>
<keyword evidence="1" id="KW-1133">Transmembrane helix</keyword>
<reference evidence="3" key="1">
    <citation type="submission" date="2017-09" db="EMBL/GenBank/DDBJ databases">
        <title>Depth-based differentiation of microbial function through sediment-hosted aquifers and enrichment of novel symbionts in the deep terrestrial subsurface.</title>
        <authorList>
            <person name="Probst A.J."/>
            <person name="Ladd B."/>
            <person name="Jarett J.K."/>
            <person name="Geller-Mcgrath D.E."/>
            <person name="Sieber C.M.K."/>
            <person name="Emerson J.B."/>
            <person name="Anantharaman K."/>
            <person name="Thomas B.C."/>
            <person name="Malmstrom R."/>
            <person name="Stieglmeier M."/>
            <person name="Klingl A."/>
            <person name="Woyke T."/>
            <person name="Ryan C.M."/>
            <person name="Banfield J.F."/>
        </authorList>
    </citation>
    <scope>NUCLEOTIDE SEQUENCE [LARGE SCALE GENOMIC DNA]</scope>
</reference>
<proteinExistence type="predicted"/>
<evidence type="ECO:0000256" key="1">
    <source>
        <dbReference type="SAM" id="Phobius"/>
    </source>
</evidence>
<protein>
    <recommendedName>
        <fullName evidence="4">SIMPL domain-containing protein</fullName>
    </recommendedName>
</protein>
<dbReference type="GO" id="GO:0006974">
    <property type="term" value="P:DNA damage response"/>
    <property type="evidence" value="ECO:0007669"/>
    <property type="project" value="TreeGrafter"/>
</dbReference>
<organism evidence="2 3">
    <name type="scientific">Candidatus Harrisonbacteria bacterium CG10_big_fil_rev_8_21_14_0_10_42_17</name>
    <dbReference type="NCBI Taxonomy" id="1974584"/>
    <lineage>
        <taxon>Bacteria</taxon>
        <taxon>Candidatus Harrisoniibacteriota</taxon>
    </lineage>
</organism>
<dbReference type="PANTHER" id="PTHR34387:SF1">
    <property type="entry name" value="PERIPLASMIC IMMUNOGENIC PROTEIN"/>
    <property type="match status" value="1"/>
</dbReference>
<dbReference type="InterPro" id="IPR007497">
    <property type="entry name" value="SIMPL/DUF541"/>
</dbReference>
<dbReference type="PANTHER" id="PTHR34387">
    <property type="entry name" value="SLR1258 PROTEIN"/>
    <property type="match status" value="1"/>
</dbReference>
<comment type="caution">
    <text evidence="2">The sequence shown here is derived from an EMBL/GenBank/DDBJ whole genome shotgun (WGS) entry which is preliminary data.</text>
</comment>
<evidence type="ECO:0008006" key="4">
    <source>
        <dbReference type="Google" id="ProtNLM"/>
    </source>
</evidence>
<sequence length="266" mass="29207">MFVEKYGEEIKKLLKAGLILFWILGLFFALLILSELKEYTYIGDGVYPAKTVSVSGMGEVYAVPDIGQFTFTVHERAGTVAEAQQNAAEKAQAAIDALMAAGVAENDIKTENYSVGPRYEYQEVICVRFPCPSQQTLVGYEVYQTFSVKVRDLEQSGSLINTVTEAGATQVSSLSFTIDDIESVKAEARALAIEQAKVKADVLEDDLGVRLGKIVGYYENEYPMPYYDKAYGLGGDVVMSEARIAPPAPTGENKITSQITLMFEIR</sequence>